<feature type="region of interest" description="Disordered" evidence="2">
    <location>
        <begin position="528"/>
        <end position="563"/>
    </location>
</feature>
<accession>A0A0W0DXE3</accession>
<dbReference type="Proteomes" id="UP000054886">
    <property type="component" value="Unassembled WGS sequence"/>
</dbReference>
<dbReference type="Gene3D" id="1.25.40.10">
    <property type="entry name" value="Tetratricopeptide repeat domain"/>
    <property type="match status" value="2"/>
</dbReference>
<reference evidence="3 4" key="1">
    <citation type="submission" date="2015-10" db="EMBL/GenBank/DDBJ databases">
        <title>Draft genomes sequences of Candida glabrata isolates 1A, 1B, 2A, 2B, 3A and 3B.</title>
        <authorList>
            <person name="Haavelsrud O.E."/>
            <person name="Gaustad P."/>
        </authorList>
    </citation>
    <scope>NUCLEOTIDE SEQUENCE [LARGE SCALE GENOMIC DNA]</scope>
    <source>
        <strain evidence="3">910700640</strain>
    </source>
</reference>
<feature type="repeat" description="TPR" evidence="1">
    <location>
        <begin position="335"/>
        <end position="368"/>
    </location>
</feature>
<dbReference type="SUPFAM" id="SSF48452">
    <property type="entry name" value="TPR-like"/>
    <property type="match status" value="2"/>
</dbReference>
<feature type="compositionally biased region" description="Polar residues" evidence="2">
    <location>
        <begin position="537"/>
        <end position="563"/>
    </location>
</feature>
<name>A0A0W0DXE3_CANGB</name>
<gene>
    <name evidence="3" type="ORF">AO440_003939</name>
</gene>
<sequence length="676" mass="76946">MSEEFSSWYGDVTRKCGSLAIDLGLSTLAFDQLVKLLEQEKHISTILLLVRLYLKNKDYYNVVTFLVNGRDNEILSDYRVWKAIALSYFKLNNVQDSLNAVDYALKLKSDDQDTLLLKARIMSFLDDSSLKTQYEALISSYSDKSSKEYYQILVCYMQYSRNIGDIPKCFEIFQAISQEFSRTQKKRSINFLQVFSYAYQLYASTIYLTEGNINEAGRKRKRGYNNDSPLEVINEFLSISERNYNSSLSIQPLKILQGQISFIEGIDLRESINYLNLELQILNNHAATLSEEGVYHKSILNYMIARNMLKLNPHENAQVAYEYFQNSLSLTPNLPFIWISVASLYLTLGQLEDSLATYSQAISLAMSFENVLPPKELSYYKRFAAVAWHGISQVYTVTLQLTNAIEALDHAISIVYQEHDVTTEQELTSLRNEYVKLNSQSTPHPNIVYSLPEVSMKLLLEYETCRDSFLFQNIDDLEIIDKNNLNDGAIKNFAGQVTTLTTQPPTDQSTLRVLNTANGTNSIAYTQKPPGSEVYTRKQSVTGTPSSAHAQQYGRNPQLSSSMSQTLNAPIQDVRTIQQPNGQNIVVGNQILQQQQQQQYTTKQPFVVFNHATQKQELVTPQIVSTENGRYQPQHVSMIQGLPQPNPNAYYQVNDGNVVLKPIQSMNNNEFITKVL</sequence>
<comment type="caution">
    <text evidence="3">The sequence shown here is derived from an EMBL/GenBank/DDBJ whole genome shotgun (WGS) entry which is preliminary data.</text>
</comment>
<dbReference type="EMBL" id="LLZZ01000106">
    <property type="protein sequence ID" value="KTB08057.1"/>
    <property type="molecule type" value="Genomic_DNA"/>
</dbReference>
<evidence type="ECO:0000313" key="3">
    <source>
        <dbReference type="EMBL" id="KTB08057.1"/>
    </source>
</evidence>
<protein>
    <submittedName>
        <fullName evidence="3">Uncharacterized protein</fullName>
    </submittedName>
</protein>
<organism evidence="3 4">
    <name type="scientific">Candida glabrata</name>
    <name type="common">Yeast</name>
    <name type="synonym">Torulopsis glabrata</name>
    <dbReference type="NCBI Taxonomy" id="5478"/>
    <lineage>
        <taxon>Eukaryota</taxon>
        <taxon>Fungi</taxon>
        <taxon>Dikarya</taxon>
        <taxon>Ascomycota</taxon>
        <taxon>Saccharomycotina</taxon>
        <taxon>Saccharomycetes</taxon>
        <taxon>Saccharomycetales</taxon>
        <taxon>Saccharomycetaceae</taxon>
        <taxon>Nakaseomyces</taxon>
    </lineage>
</organism>
<dbReference type="PhylomeDB" id="A0A0W0DXE3"/>
<evidence type="ECO:0000256" key="2">
    <source>
        <dbReference type="SAM" id="MobiDB-lite"/>
    </source>
</evidence>
<dbReference type="VEuPathDB" id="FungiDB:GWK60_M01815"/>
<dbReference type="VEuPathDB" id="FungiDB:GVI51_M01815"/>
<evidence type="ECO:0000256" key="1">
    <source>
        <dbReference type="PROSITE-ProRule" id="PRU00339"/>
    </source>
</evidence>
<dbReference type="SMART" id="SM00028">
    <property type="entry name" value="TPR"/>
    <property type="match status" value="3"/>
</dbReference>
<dbReference type="InterPro" id="IPR011990">
    <property type="entry name" value="TPR-like_helical_dom_sf"/>
</dbReference>
<evidence type="ECO:0000313" key="4">
    <source>
        <dbReference type="Proteomes" id="UP000054886"/>
    </source>
</evidence>
<proteinExistence type="predicted"/>
<dbReference type="VEuPathDB" id="FungiDB:B1J91_M01914g"/>
<dbReference type="VEuPathDB" id="FungiDB:CAGL0M01914g"/>
<dbReference type="InterPro" id="IPR019734">
    <property type="entry name" value="TPR_rpt"/>
</dbReference>
<keyword evidence="1" id="KW-0802">TPR repeat</keyword>
<dbReference type="PROSITE" id="PS50005">
    <property type="entry name" value="TPR"/>
    <property type="match status" value="1"/>
</dbReference>
<dbReference type="AlphaFoldDB" id="A0A0W0DXE3"/>
<dbReference type="OMA" id="YHRFACY"/>